<accession>A0A9W9KY41</accession>
<comment type="caution">
    <text evidence="2">The sequence shown here is derived from an EMBL/GenBank/DDBJ whole genome shotgun (WGS) entry which is preliminary data.</text>
</comment>
<dbReference type="GeneID" id="81408745"/>
<dbReference type="AlphaFoldDB" id="A0A9W9KY41"/>
<proteinExistence type="predicted"/>
<feature type="compositionally biased region" description="Low complexity" evidence="1">
    <location>
        <begin position="1"/>
        <end position="16"/>
    </location>
</feature>
<evidence type="ECO:0000313" key="3">
    <source>
        <dbReference type="Proteomes" id="UP001149079"/>
    </source>
</evidence>
<organism evidence="2 3">
    <name type="scientific">Penicillium bovifimosum</name>
    <dbReference type="NCBI Taxonomy" id="126998"/>
    <lineage>
        <taxon>Eukaryota</taxon>
        <taxon>Fungi</taxon>
        <taxon>Dikarya</taxon>
        <taxon>Ascomycota</taxon>
        <taxon>Pezizomycotina</taxon>
        <taxon>Eurotiomycetes</taxon>
        <taxon>Eurotiomycetidae</taxon>
        <taxon>Eurotiales</taxon>
        <taxon>Aspergillaceae</taxon>
        <taxon>Penicillium</taxon>
    </lineage>
</organism>
<dbReference type="RefSeq" id="XP_056519405.1">
    <property type="nucleotide sequence ID" value="XM_056669575.1"/>
</dbReference>
<protein>
    <submittedName>
        <fullName evidence="2">Uncharacterized protein</fullName>
    </submittedName>
</protein>
<reference evidence="2" key="1">
    <citation type="submission" date="2022-11" db="EMBL/GenBank/DDBJ databases">
        <authorList>
            <person name="Petersen C."/>
        </authorList>
    </citation>
    <scope>NUCLEOTIDE SEQUENCE</scope>
    <source>
        <strain evidence="2">IBT 22155</strain>
    </source>
</reference>
<gene>
    <name evidence="2" type="ORF">N7515_008831</name>
</gene>
<reference evidence="2" key="2">
    <citation type="journal article" date="2023" name="IMA Fungus">
        <title>Comparative genomic study of the Penicillium genus elucidates a diverse pangenome and 15 lateral gene transfer events.</title>
        <authorList>
            <person name="Petersen C."/>
            <person name="Sorensen T."/>
            <person name="Nielsen M.R."/>
            <person name="Sondergaard T.E."/>
            <person name="Sorensen J.L."/>
            <person name="Fitzpatrick D.A."/>
            <person name="Frisvad J.C."/>
            <person name="Nielsen K.L."/>
        </authorList>
    </citation>
    <scope>NUCLEOTIDE SEQUENCE</scope>
    <source>
        <strain evidence="2">IBT 22155</strain>
    </source>
</reference>
<dbReference type="EMBL" id="JAPQKL010000006">
    <property type="protein sequence ID" value="KAJ5125006.1"/>
    <property type="molecule type" value="Genomic_DNA"/>
</dbReference>
<sequence length="83" mass="9074">MSQSPAKQPAAASPSPSTIPVSFPTKPSSSRKLPDLEAALQQVASARSKYHVRKIGMLVRWENDTTHAEDDMAVALDPKRFQN</sequence>
<name>A0A9W9KY41_9EURO</name>
<keyword evidence="3" id="KW-1185">Reference proteome</keyword>
<feature type="region of interest" description="Disordered" evidence="1">
    <location>
        <begin position="1"/>
        <end position="33"/>
    </location>
</feature>
<evidence type="ECO:0000256" key="1">
    <source>
        <dbReference type="SAM" id="MobiDB-lite"/>
    </source>
</evidence>
<dbReference type="Proteomes" id="UP001149079">
    <property type="component" value="Unassembled WGS sequence"/>
</dbReference>
<evidence type="ECO:0000313" key="2">
    <source>
        <dbReference type="EMBL" id="KAJ5125006.1"/>
    </source>
</evidence>